<sequence>MSRETAYVKMLDASAKLQWNLAMILEAKALEAEKVRSWMINHVTPDAFADQQEHLKATLKVHDQMVEVIDGLTKLNMGLTSVLKAVLNHQENDSGGGFEGMLGGSFDMGDKG</sequence>
<dbReference type="KEGG" id="plyc:GXP70_23260"/>
<proteinExistence type="predicted"/>
<gene>
    <name evidence="2" type="ORF">GXP70_23260</name>
</gene>
<keyword evidence="2" id="KW-0255">Endonuclease</keyword>
<evidence type="ECO:0000256" key="1">
    <source>
        <dbReference type="SAM" id="MobiDB-lite"/>
    </source>
</evidence>
<dbReference type="GO" id="GO:0004519">
    <property type="term" value="F:endonuclease activity"/>
    <property type="evidence" value="ECO:0007669"/>
    <property type="project" value="UniProtKB-KW"/>
</dbReference>
<keyword evidence="3" id="KW-1185">Reference proteome</keyword>
<dbReference type="AlphaFoldDB" id="A0A6C0G5W3"/>
<feature type="region of interest" description="Disordered" evidence="1">
    <location>
        <begin position="92"/>
        <end position="112"/>
    </location>
</feature>
<keyword evidence="2" id="KW-0540">Nuclease</keyword>
<dbReference type="RefSeq" id="WP_162359042.1">
    <property type="nucleotide sequence ID" value="NZ_CP048209.1"/>
</dbReference>
<evidence type="ECO:0000313" key="3">
    <source>
        <dbReference type="Proteomes" id="UP000476064"/>
    </source>
</evidence>
<dbReference type="EMBL" id="CP048209">
    <property type="protein sequence ID" value="QHT62610.1"/>
    <property type="molecule type" value="Genomic_DNA"/>
</dbReference>
<dbReference type="InterPro" id="IPR058705">
    <property type="entry name" value="A_ENA"/>
</dbReference>
<name>A0A6C0G5W3_9BACL</name>
<feature type="compositionally biased region" description="Gly residues" evidence="1">
    <location>
        <begin position="94"/>
        <end position="103"/>
    </location>
</feature>
<dbReference type="Pfam" id="PF26595">
    <property type="entry name" value="A_ENA"/>
    <property type="match status" value="1"/>
</dbReference>
<protein>
    <submittedName>
        <fullName evidence="2">Restriction endonuclease subunit S</fullName>
    </submittedName>
</protein>
<dbReference type="Proteomes" id="UP000476064">
    <property type="component" value="Chromosome"/>
</dbReference>
<reference evidence="2 3" key="1">
    <citation type="submission" date="2020-01" db="EMBL/GenBank/DDBJ databases">
        <title>Paenibacillus sp. nov., isolated from tomato rhizosphere.</title>
        <authorList>
            <person name="Weon H.-Y."/>
            <person name="Lee S.A."/>
        </authorList>
    </citation>
    <scope>NUCLEOTIDE SEQUENCE [LARGE SCALE GENOMIC DNA]</scope>
    <source>
        <strain evidence="2 3">12200R-189</strain>
    </source>
</reference>
<evidence type="ECO:0000313" key="2">
    <source>
        <dbReference type="EMBL" id="QHT62610.1"/>
    </source>
</evidence>
<organism evidence="2 3">
    <name type="scientific">Paenibacillus lycopersici</name>
    <dbReference type="NCBI Taxonomy" id="2704462"/>
    <lineage>
        <taxon>Bacteria</taxon>
        <taxon>Bacillati</taxon>
        <taxon>Bacillota</taxon>
        <taxon>Bacilli</taxon>
        <taxon>Bacillales</taxon>
        <taxon>Paenibacillaceae</taxon>
        <taxon>Paenibacillus</taxon>
    </lineage>
</organism>
<keyword evidence="2" id="KW-0378">Hydrolase</keyword>
<accession>A0A6C0G5W3</accession>